<organism evidence="1 2">
    <name type="scientific">Panagrolaimus sp. PS1159</name>
    <dbReference type="NCBI Taxonomy" id="55785"/>
    <lineage>
        <taxon>Eukaryota</taxon>
        <taxon>Metazoa</taxon>
        <taxon>Ecdysozoa</taxon>
        <taxon>Nematoda</taxon>
        <taxon>Chromadorea</taxon>
        <taxon>Rhabditida</taxon>
        <taxon>Tylenchina</taxon>
        <taxon>Panagrolaimomorpha</taxon>
        <taxon>Panagrolaimoidea</taxon>
        <taxon>Panagrolaimidae</taxon>
        <taxon>Panagrolaimus</taxon>
    </lineage>
</organism>
<dbReference type="WBParaSite" id="PS1159_v2.g16899.t1">
    <property type="protein sequence ID" value="PS1159_v2.g16899.t1"/>
    <property type="gene ID" value="PS1159_v2.g16899"/>
</dbReference>
<protein>
    <submittedName>
        <fullName evidence="2">EGF-like domain-containing protein</fullName>
    </submittedName>
</protein>
<sequence>MLKIFMILFIIIIFNSCINAKEQQYIPLTRIKRDFVPADIDPFLGGDSNSNCSIGHFYCDPEINGGRCIPNSWICDNEIDCIDRSDEPTNCPLKPCPESQFRCKLTQKCIPGGYRCDGEFDCGETINGKMDESDEEECIKQIECPPGMAKCGETSHCIPLRLFCNGKRDCPDGTGTDEHDKCGQTISNSTTTKKCKYGAVWTQYDGIQCYCAEGMIPSGNECIDENECDRPLYGQTPVCAQICKNLIVKTTTNKKFECSCKNGFKFIDNMNCQAINVPEKEDASVFLIAFGRIVHKSLKDIVFGKPYDELDGIDAQAFGFDHRARKTCWVTKRYYNTTSHTSIECMNITKDGKFDQSSKEWKEPSYPIEGISAMEYDWISDNWWFLDTLYSRIFVCKGNQMSPCLVIRKKGLDKPESMSIDPINGYIFISELGAKSYGIWRMTFDGTELTPMTNGTVVQPRAVFADSSTKSVYWVDNYLEHVQSLDYNKKGKRRHIATGNILKSVKSIQTFESKIYGASFLEKIITMDKFPIKEQSPIERDDRGDFYKLEKLFIFHRQMQPDAEHPCGINNGGCEHFCLTNFVSEKLTKICKCAEGYIPIENGKKCSKNFNQSQPLLVFGRTRPGEIAAIPIPNLKEDKFPIKQISGFLPIYGLRRQTSITFDHRQKWIYYCDSKNFTIHRREIFGERMQILTNKGINNCEGMAMDIPSGNLYVADQGLAQISVINVERPQMRAILFSTNLSNPRGIVVHSEKGYLFWSDWSDTSRADQSTAKIEKSKLDGSGRITLVDSHIHWPNGLTIDYSGGWLYWCDAYYLTIERIRFTGGERKTILQGDAVNNPYGIAIYKSLIFWTEFRTFKLKMIEIDSQGDIKVKPILIYEDDVPLYELHVYDPIGDEEKIKNANHACATDFGKCQQICLPQDCKDCSGICVCTVGFYVDPEDPMKCEYNKTADSESRCGIMEFECKRSKQCIDRDLICDSNDDCGDGSDEDRNGICKDFKCPESTAFLCASNQCIDSHWLCDGERDCKGGDDETLPQCSTTPQCPPTKFLCQKSKRCIPKKWECDGTFDCLTHDGPGAADITDEENCEFREECPVGQFKCYNGKCISATFVCDGHSDCRDGSDEAHCSKGCVEGAEFRCSENSPCMSSKFVCDGVVDCENGADENSTLCAPKSAIVKSDITCPLENQFTCKKQFQCIRKIFKCDGDKDCRDGTDEEDCPMIKCSGDQFKCQDSTRCIPMKFKCDGWNDCPDSSDERGCGRRIQTNIERCIPPHFLCQNDTRSTCLSPERVCDGKYDCPNKEDEDFLCDEKLCNEAACEQKCYNRPTGYVCACNEGFSLGHDGLKCHHSDPCSFGACSQLCEKQGSTKYCHCLPGYEIQADKFSCKATTDEDAYMVYTNRYDIRLLKLGDNKNEGNHSGIAGKGVSQISIPLLSQLRNTIAIDYFYEDSDNILLFWSDIHKDQIFRGKINSGILVDVKPIVKIGIWTAEGLAVDWIGKNVYWVDSLLDQIQVVNFEGTFTATVLKDDMHNLRALALDPGKGLMFWTDWQEANPRIERATMAGTDRKTLFRVLDVPSGGWPNGLTCDFAAERLYWIDAKSDSVHTMTYDGFDVRLVLRDANNMAHPFAISVFESHIYWSDWRNTKIFRANKWNGTNVSIIEDTSNQPFDLKIVHTSRQPKSIKNPCLNNGGCSHLCLIISSTERQCACPHMMAFPHGISNPISCIHINQTLIFATSTSVTAIDLDYPNKVVFPLLAPKGDENISALATDPSTTTIYWSDLIAGRIYKLSMGNSSTTEQDVLLKSGAENCYGLAVDSIEGLVYFTGWRTAFNETAPNGWISVVTVDGRFKKTIINSKMNPKIKKPTQINYINGELYWFDIGYSPPALFRSAANGKKAAEISLKALDSNATIDAKSLVIDENKRLFWTQPSLNLTRVLEIQKMKLHTINFANDPLKSPGFVALDDGGHELIFYDKINGDIVARMISSNFVAGGHVFELRKSFRQLRTNNTNLVAMKIMDKLAIETEISTSSEESITTTCSSLKCDQICIRSFKELKCVCADGFTQDRSSGKCIAPDQRLIFITMNYELFWQGISAEDSEIHSIVLSGNELAALQPRWMAIDSTRNIAYLIDAKLNELFALNLSKPDSLRKMHSGGGARLAGVAVDSVTGYIFVSSFIPMVPGRQLSANIELIHPNSDDLKLSIVRESNETIGALAVDSKNGWLFWLSRTGIKKSRFDGSGKSQLISDNPFISLLAVDEEKQKLIYVTKSILSINYDGTNQKVIKGNTTFYDSMTVLNGVLYFSERKQLFRADIGTDETIINETIKNIATLKTPIKDLKVFDLKKVQELDNPCKKNNGGCEHICYFLGPETPQKCGCIFSKLQHDGKSCEKYTSFLAYIRGNQIEFAPTFGSLDSDEKHASISAAIERKELVGAFKPIKDADILRGPVAIVADIDRLQLIFSDIKANRLVAIKIDQSQHYVIVQDVKQVEGMAFDEIHRDLYFTSGTSILRVSLLDEYLNAYPKKPTVILELNEYDKPRGIAVDPCHMLIYYTNWRIDMPTINRLYFSGFKHEQIISTDIRTPNSIAIDFSAQKLYWADARLDKIERCDYDGSNREIVIENFNRSTTIDFPAHPFSIAIHGDYIYYTDWVHRAVIMLSKFDGEGTVVIHGNLPDQPMGLTVYADDLVKCGKDECSKEIGKSLKCQDICRMNSKGKAYCACHPGRILNADNTTCFGDTRRLECSQNEFLCVSSGRCIDYEETCDGVAECPDDEDEQEDYCSARTCRTGYFTCGNGMCISETKRCNKINDCINFADEHNCTCTDLEYRCKNGQCISKEKRCDFSKDCSDATDEVECPKRDCSTLKYQNKSMINCLHTTQCILPEWFCDGTSDCWDGFDEEECPGSVLKTPFKLRMNWRNCTPDETACSGTGTCIPKSFICDGIKDCASASDEQNCSNITNNKVEKCFEDPTSPGCAEKCDLKNSFLCKTGICIPKSFRCDGIEDCFDAKLKGEISSDETNCTNSNASPLMPCRPTEFQCETKRTRSSMFDCIPLRNFCDGEPDCFDSSDEPHGCVHRHCGTDEFKCTSGQCIPQNWACNSIPDCRDESDESSIICGVHYRNSCPPHNFECSNGVCIHENLLCDKKNDCGDNSDEKNCNRNECERDHPCEDQCIQKKIGFQCHCTEEGKILNPADNRTCIFQNRCNELPCSQICDVQGRASRYRYRCGCADGYEIEPDMQRVCKHKYIKEEPELLVITRRYLRVYSLLGIPKQILASNLTNGVAVDFDIKSKKVFFSDVSMVGSTLAYIRRDVNDTENTYNELTHLTTTSPEGIFIDYIGRNIYWSDRDSHSISVSDINGIYSRVLLKGKPLTEPRAIVGDPEMGLLFWSDWGEGAHIGRMTFGGKEVRIIVDTSLRWPNALAVDIPSKRLFWGDAFLDYIGSSDYNGDNRKMVLRKTVGRIFGLTVFEDYLYWSESTNRTIQKANKRTGEEQKTILDTQLYKPMGIKIWHSVLQSESPSKKNKSHPCDYSNRCDNICVPTITDKKYECLCSKGFKAEGSRCIPDCNPTEFVCENTYKCLAFYWKCDGQNDCGDFQDEPPDCPKFHCTPGHMMCNPGVSVHNSSNCIESELICDGRKDCPEGEDEDPKLCSDYNCHEDQFKCPNSTKCVALTSLCDGTSDCPNGADERDCALHFSKCTEPNFYACRDPKTLKPIKCIQRSYLFDGEIDCPDGDDERVDKFEPPKCPSGNFECGLGASRRCVQTIHLCDGQTDCSDGSDEDIVLCANRTCSEYEFKCSTGRCIPVSWVCDGASDCSNGDDEKNCGPITGKCNDQQFMCASDKRCILAKFRCDGEPDCDDKSDEIDCDETSDITKCPDKELPCADGIQCFKEELKCDGIAHCSDYSDERDCYPCDNSTFQCTIPSSKCIPMSYVCDGIEQCTDGSDEIFCDCNEEDSYYQEGGMRCQTNSSAASSLLHRYQCVPKIKICDGLPDCSNGIDEDPRVCERNGCAVSHLRCSTDNHCYPYSGYCDGVFDCADESDEKNEYCQTKCMGAFRCDNARCIDKKLQCNGEDNCGDGSDEKNCGIHLCETFGICSQYCLQEGQMPKCYCAPGYIYESNTKCKAEDRGSAVAVLFNGRLMQTFKNKPNSMLLDVTTTELNQVIHNFDYLSFDGKTVIVYYLDGNGIVRNGSLEDIMRLNSDKRPKRDLLSHKELKAENMAIDWIHKNVYTVSYHAPTKEGKISIAKLSNPSNSVVLLHSNLGKVTSIAISIHERRLYWSIQDPFGAIESSHLDGTFRNTIISTDIYEPQSIVVDDFNRRIYWVDTQKGSIESAKLDGSDRRMIRKYGYENGKLLDRPTSLDIFDDYFYILGQPGGSVWRTHKFGHDKNDTIVRKVRANNPMAYLKMIHPTKRFANHSTICTAADICGSQPCVTINEAPKCICAEDEQFDGIKCSPLRTILQAKITQCGDYKCRNGGACDSASLKCKCPPGTHGKECQHTICHNYCLNNGTCIVSYNLAFQKPKAICRCPVEYMGARCERYKCTGLCGAHGSCMIDDLSGLTYCKCDNGWHGRNCDHYLSEKGNACDGFCVNDGECFVAAHSKPFCKCPEGYNGISCENCVTKNGEEIVCLNGGQCNDRNICQCPRGFMGKSCEIDMCRNYCLNGGECFRNGTMYRNFVYCNCNKGFTGDRCEKDSCAQNPGYCKNGGICIHQTNGEPSCACLSMFTGKTCEEKRKCQDYCLNESECDIVEAVAPDPDNPNPVKQWHCACKPGYIGTRCDILEKCDGICDNGATCRLDERLGPICQCPKGLGGERCDTVNATNCDEINCLNGGQCLEPSIGASRCACRFGWYGLTCALPTCDGYCANGGTCFMQDNQPICRCPNNSLGSRCETSLAGPITPAEPSSKSFGSMMSMLMLILFLCILAISGLYLVFIKNDQFGIKLFRHHRMFNEPEHDGDMNEFHNPAFMIGDDDGGTSANETTNFTNPVFESGVYNDTVETPLDPPDIIPTMVAISSFSTSNSEKKKLLNDPLSDIQS</sequence>
<reference evidence="2" key="1">
    <citation type="submission" date="2022-11" db="UniProtKB">
        <authorList>
            <consortium name="WormBaseParasite"/>
        </authorList>
    </citation>
    <scope>IDENTIFICATION</scope>
</reference>
<evidence type="ECO:0000313" key="2">
    <source>
        <dbReference type="WBParaSite" id="PS1159_v2.g16899.t1"/>
    </source>
</evidence>
<accession>A0AC35FF96</accession>
<name>A0AC35FF96_9BILA</name>
<dbReference type="Proteomes" id="UP000887580">
    <property type="component" value="Unplaced"/>
</dbReference>
<proteinExistence type="predicted"/>
<evidence type="ECO:0000313" key="1">
    <source>
        <dbReference type="Proteomes" id="UP000887580"/>
    </source>
</evidence>